<accession>A0ABN0QQH4</accession>
<reference evidence="2 3" key="1">
    <citation type="submission" date="2014-01" db="EMBL/GenBank/DDBJ databases">
        <authorList>
            <person name="Dobos K."/>
            <person name="Lenaerts A."/>
            <person name="Ordway D."/>
            <person name="DeGroote M.A."/>
            <person name="Parker T."/>
            <person name="Sizemore C."/>
            <person name="Tallon L.J."/>
            <person name="Sadzewicz L.K."/>
            <person name="Sengamalay N."/>
            <person name="Fraser C.M."/>
            <person name="Hine E."/>
            <person name="Shefchek K.A."/>
            <person name="Das S.P."/>
            <person name="Tettelin H."/>
        </authorList>
    </citation>
    <scope>NUCLEOTIDE SEQUENCE [LARGE SCALE GENOMIC DNA]</scope>
    <source>
        <strain evidence="2 3">Harvey</strain>
    </source>
</reference>
<name>A0ABN0QQH4_MYCUL</name>
<dbReference type="InterPro" id="IPR038332">
    <property type="entry name" value="PPE_sf"/>
</dbReference>
<evidence type="ECO:0000313" key="2">
    <source>
        <dbReference type="EMBL" id="EUA86939.1"/>
    </source>
</evidence>
<dbReference type="Gene3D" id="1.10.287.850">
    <property type="entry name" value="HP0062-like domain"/>
    <property type="match status" value="1"/>
</dbReference>
<keyword evidence="3" id="KW-1185">Reference proteome</keyword>
<comment type="caution">
    <text evidence="2">The sequence shown here is derived from an EMBL/GenBank/DDBJ whole genome shotgun (WGS) entry which is preliminary data.</text>
</comment>
<dbReference type="InterPro" id="IPR048996">
    <property type="entry name" value="PGRS_rpt"/>
</dbReference>
<dbReference type="EMBL" id="JAOL01000166">
    <property type="protein sequence ID" value="EUA86939.1"/>
    <property type="molecule type" value="Genomic_DNA"/>
</dbReference>
<feature type="domain" description="PE" evidence="1">
    <location>
        <begin position="2"/>
        <end position="61"/>
    </location>
</feature>
<organism evidence="2 3">
    <name type="scientific">Mycobacterium ulcerans str. Harvey</name>
    <dbReference type="NCBI Taxonomy" id="1299332"/>
    <lineage>
        <taxon>Bacteria</taxon>
        <taxon>Bacillati</taxon>
        <taxon>Actinomycetota</taxon>
        <taxon>Actinomycetes</taxon>
        <taxon>Mycobacteriales</taxon>
        <taxon>Mycobacteriaceae</taxon>
        <taxon>Mycobacterium</taxon>
        <taxon>Mycobacterium ulcerans group</taxon>
    </lineage>
</organism>
<dbReference type="InterPro" id="IPR000084">
    <property type="entry name" value="PE-PGRS_N"/>
</dbReference>
<protein>
    <submittedName>
        <fullName evidence="2">PE family protein</fullName>
    </submittedName>
</protein>
<evidence type="ECO:0000259" key="1">
    <source>
        <dbReference type="Pfam" id="PF00934"/>
    </source>
</evidence>
<dbReference type="Pfam" id="PF21526">
    <property type="entry name" value="PGRS"/>
    <property type="match status" value="1"/>
</dbReference>
<sequence length="227" mass="21146">MPTMGALAAGADEVSAAVAAVFSGHAQAYQALGAQVAAFHDQLVTALDAAAGKYASAEVANASPLQAVLDVVNAPAQALLGRPLIGNGDDGVAGTGQSGSDGGILYGNGGDGGSGASGQIGGTGGSAGLIGAGGTGGAGGLARPGCRWQRWLAVRPGRAGGIGGSGAAGVPAATVGGSTATAVRAGRVVRPRRVSVAATPGKVATPTCSATAAAAGKAAPAWPARTA</sequence>
<dbReference type="Pfam" id="PF00934">
    <property type="entry name" value="PE"/>
    <property type="match status" value="1"/>
</dbReference>
<evidence type="ECO:0000313" key="3">
    <source>
        <dbReference type="Proteomes" id="UP000020681"/>
    </source>
</evidence>
<proteinExistence type="predicted"/>
<dbReference type="SUPFAM" id="SSF140459">
    <property type="entry name" value="PE/PPE dimer-like"/>
    <property type="match status" value="1"/>
</dbReference>
<gene>
    <name evidence="2" type="ORF">I551_6475</name>
</gene>
<dbReference type="Proteomes" id="UP000020681">
    <property type="component" value="Unassembled WGS sequence"/>
</dbReference>